<keyword evidence="5 6" id="KW-0472">Membrane</keyword>
<accession>A0ABV1F136</accession>
<evidence type="ECO:0000313" key="8">
    <source>
        <dbReference type="Proteomes" id="UP001465426"/>
    </source>
</evidence>
<feature type="transmembrane region" description="Helical" evidence="6">
    <location>
        <begin position="111"/>
        <end position="139"/>
    </location>
</feature>
<feature type="transmembrane region" description="Helical" evidence="6">
    <location>
        <begin position="15"/>
        <end position="39"/>
    </location>
</feature>
<gene>
    <name evidence="7" type="ORF">WMO63_15600</name>
</gene>
<dbReference type="RefSeq" id="WP_349205043.1">
    <property type="nucleotide sequence ID" value="NZ_JBBMFN010000042.1"/>
</dbReference>
<comment type="caution">
    <text evidence="7">The sequence shown here is derived from an EMBL/GenBank/DDBJ whole genome shotgun (WGS) entry which is preliminary data.</text>
</comment>
<reference evidence="7 8" key="1">
    <citation type="submission" date="2024-03" db="EMBL/GenBank/DDBJ databases">
        <title>Human intestinal bacterial collection.</title>
        <authorList>
            <person name="Pauvert C."/>
            <person name="Hitch T.C.A."/>
            <person name="Clavel T."/>
        </authorList>
    </citation>
    <scope>NUCLEOTIDE SEQUENCE [LARGE SCALE GENOMIC DNA]</scope>
    <source>
        <strain evidence="7 8">CLA-SR-H024</strain>
    </source>
</reference>
<keyword evidence="2" id="KW-1003">Cell membrane</keyword>
<comment type="subcellular location">
    <subcellularLocation>
        <location evidence="1">Cell membrane</location>
        <topology evidence="1">Multi-pass membrane protein</topology>
    </subcellularLocation>
</comment>
<keyword evidence="3 6" id="KW-0812">Transmembrane</keyword>
<dbReference type="InterPro" id="IPR050833">
    <property type="entry name" value="Poly_Biosynth_Transport"/>
</dbReference>
<keyword evidence="8" id="KW-1185">Reference proteome</keyword>
<evidence type="ECO:0000256" key="6">
    <source>
        <dbReference type="SAM" id="Phobius"/>
    </source>
</evidence>
<dbReference type="PANTHER" id="PTHR30250">
    <property type="entry name" value="PST FAMILY PREDICTED COLANIC ACID TRANSPORTER"/>
    <property type="match status" value="1"/>
</dbReference>
<name>A0ABV1F136_9BACI</name>
<organism evidence="7 8">
    <name type="scientific">Niallia hominis</name>
    <dbReference type="NCBI Taxonomy" id="3133173"/>
    <lineage>
        <taxon>Bacteria</taxon>
        <taxon>Bacillati</taxon>
        <taxon>Bacillota</taxon>
        <taxon>Bacilli</taxon>
        <taxon>Bacillales</taxon>
        <taxon>Bacillaceae</taxon>
        <taxon>Niallia</taxon>
    </lineage>
</organism>
<evidence type="ECO:0000313" key="7">
    <source>
        <dbReference type="EMBL" id="MEQ2467080.1"/>
    </source>
</evidence>
<keyword evidence="4 6" id="KW-1133">Transmembrane helix</keyword>
<dbReference type="EMBL" id="JBBMFN010000042">
    <property type="protein sequence ID" value="MEQ2467080.1"/>
    <property type="molecule type" value="Genomic_DNA"/>
</dbReference>
<evidence type="ECO:0000256" key="2">
    <source>
        <dbReference type="ARBA" id="ARBA00022475"/>
    </source>
</evidence>
<evidence type="ECO:0000256" key="3">
    <source>
        <dbReference type="ARBA" id="ARBA00022692"/>
    </source>
</evidence>
<sequence>MPILIHIFNSSIRNAVGIATIAAFIGGIAGFIVLVIVFIKRRELIKKERDSSQNNKEIPINSMFKELIGYAIPFVITGLAIPIYQNIDIYTINTLFHSIGYTNNEAELINAVIGLAQVLVLVPVSLATAFSMSLIPGITSAFIGGKMEEVQHKISQTLQAIMFFTLPAAMGLCILGKPVYTMVFGSLVLRK</sequence>
<dbReference type="InterPro" id="IPR002797">
    <property type="entry name" value="Polysacc_synth"/>
</dbReference>
<evidence type="ECO:0000256" key="1">
    <source>
        <dbReference type="ARBA" id="ARBA00004651"/>
    </source>
</evidence>
<protein>
    <submittedName>
        <fullName evidence="7">Oligosaccharide flippase family protein</fullName>
    </submittedName>
</protein>
<dbReference type="PANTHER" id="PTHR30250:SF21">
    <property type="entry name" value="LIPID II FLIPPASE MURJ"/>
    <property type="match status" value="1"/>
</dbReference>
<feature type="transmembrane region" description="Helical" evidence="6">
    <location>
        <begin position="160"/>
        <end position="180"/>
    </location>
</feature>
<evidence type="ECO:0000256" key="4">
    <source>
        <dbReference type="ARBA" id="ARBA00022989"/>
    </source>
</evidence>
<dbReference type="Proteomes" id="UP001465426">
    <property type="component" value="Unassembled WGS sequence"/>
</dbReference>
<dbReference type="Pfam" id="PF01943">
    <property type="entry name" value="Polysacc_synt"/>
    <property type="match status" value="1"/>
</dbReference>
<proteinExistence type="predicted"/>
<evidence type="ECO:0000256" key="5">
    <source>
        <dbReference type="ARBA" id="ARBA00023136"/>
    </source>
</evidence>